<dbReference type="STRING" id="180498.A0A067JX95"/>
<organism evidence="2 3">
    <name type="scientific">Jatropha curcas</name>
    <name type="common">Barbados nut</name>
    <dbReference type="NCBI Taxonomy" id="180498"/>
    <lineage>
        <taxon>Eukaryota</taxon>
        <taxon>Viridiplantae</taxon>
        <taxon>Streptophyta</taxon>
        <taxon>Embryophyta</taxon>
        <taxon>Tracheophyta</taxon>
        <taxon>Spermatophyta</taxon>
        <taxon>Magnoliopsida</taxon>
        <taxon>eudicotyledons</taxon>
        <taxon>Gunneridae</taxon>
        <taxon>Pentapetalae</taxon>
        <taxon>rosids</taxon>
        <taxon>fabids</taxon>
        <taxon>Malpighiales</taxon>
        <taxon>Euphorbiaceae</taxon>
        <taxon>Crotonoideae</taxon>
        <taxon>Jatropheae</taxon>
        <taxon>Jatropha</taxon>
    </lineage>
</organism>
<dbReference type="Proteomes" id="UP000027138">
    <property type="component" value="Unassembled WGS sequence"/>
</dbReference>
<protein>
    <submittedName>
        <fullName evidence="2">Uncharacterized protein</fullName>
    </submittedName>
</protein>
<feature type="region of interest" description="Disordered" evidence="1">
    <location>
        <begin position="1"/>
        <end position="120"/>
    </location>
</feature>
<dbReference type="EMBL" id="KK915137">
    <property type="protein sequence ID" value="KDP24149.1"/>
    <property type="molecule type" value="Genomic_DNA"/>
</dbReference>
<feature type="compositionally biased region" description="Low complexity" evidence="1">
    <location>
        <begin position="102"/>
        <end position="111"/>
    </location>
</feature>
<keyword evidence="3" id="KW-1185">Reference proteome</keyword>
<sequence>MRQIFANLKQNPPAHMMPPPPAKDGKDAKEGKDGKDTKEGKDSKDPKEGKDSKDPKEGKDGEDAKEGKDGKDVKEGKVDNHTKEGQDVEDLRSPAPTPTPTPTAVAAAVAAGNSPTSPAKVATASNGAFDLSKLEALAAAEDKQSDATKPATKE</sequence>
<accession>A0A067JX95</accession>
<evidence type="ECO:0000256" key="1">
    <source>
        <dbReference type="SAM" id="MobiDB-lite"/>
    </source>
</evidence>
<name>A0A067JX95_JATCU</name>
<dbReference type="AlphaFoldDB" id="A0A067JX95"/>
<proteinExistence type="predicted"/>
<evidence type="ECO:0000313" key="3">
    <source>
        <dbReference type="Proteomes" id="UP000027138"/>
    </source>
</evidence>
<reference evidence="2 3" key="1">
    <citation type="journal article" date="2014" name="PLoS ONE">
        <title>Global Analysis of Gene Expression Profiles in Physic Nut (Jatropha curcas L.) Seedlings Exposed to Salt Stress.</title>
        <authorList>
            <person name="Zhang L."/>
            <person name="Zhang C."/>
            <person name="Wu P."/>
            <person name="Chen Y."/>
            <person name="Li M."/>
            <person name="Jiang H."/>
            <person name="Wu G."/>
        </authorList>
    </citation>
    <scope>NUCLEOTIDE SEQUENCE [LARGE SCALE GENOMIC DNA]</scope>
    <source>
        <strain evidence="3">cv. GZQX0401</strain>
        <tissue evidence="2">Young leaves</tissue>
    </source>
</reference>
<gene>
    <name evidence="2" type="ORF">JCGZ_25806</name>
</gene>
<evidence type="ECO:0000313" key="2">
    <source>
        <dbReference type="EMBL" id="KDP24149.1"/>
    </source>
</evidence>
<feature type="compositionally biased region" description="Basic and acidic residues" evidence="1">
    <location>
        <begin position="23"/>
        <end position="92"/>
    </location>
</feature>